<dbReference type="CDD" id="cd11715">
    <property type="entry name" value="THUMP_AdoMetMT"/>
    <property type="match status" value="1"/>
</dbReference>
<evidence type="ECO:0000313" key="10">
    <source>
        <dbReference type="Proteomes" id="UP000237968"/>
    </source>
</evidence>
<evidence type="ECO:0000259" key="8">
    <source>
        <dbReference type="PROSITE" id="PS51165"/>
    </source>
</evidence>
<dbReference type="Pfam" id="PF22020">
    <property type="entry name" value="RlmL_1st"/>
    <property type="match status" value="1"/>
</dbReference>
<feature type="domain" description="THUMP" evidence="8">
    <location>
        <begin position="44"/>
        <end position="158"/>
    </location>
</feature>
<dbReference type="Pfam" id="PF10672">
    <property type="entry name" value="Methyltrans_SAM"/>
    <property type="match status" value="1"/>
</dbReference>
<dbReference type="EMBL" id="PVNK01000180">
    <property type="protein sequence ID" value="PRP94041.1"/>
    <property type="molecule type" value="Genomic_DNA"/>
</dbReference>
<gene>
    <name evidence="9" type="primary">rlmL_1</name>
    <name evidence="6" type="synonym">rlmL</name>
    <name evidence="9" type="ORF">ENSA5_41530</name>
</gene>
<dbReference type="Pfam" id="PF02926">
    <property type="entry name" value="THUMP"/>
    <property type="match status" value="1"/>
</dbReference>
<proteinExistence type="inferred from homology"/>
<dbReference type="InterPro" id="IPR029063">
    <property type="entry name" value="SAM-dependent_MTases_sf"/>
</dbReference>
<keyword evidence="1 6" id="KW-0963">Cytoplasm</keyword>
<dbReference type="InterPro" id="IPR000241">
    <property type="entry name" value="RlmKL-like_Mtase"/>
</dbReference>
<keyword evidence="3 6" id="KW-0489">Methyltransferase</keyword>
<evidence type="ECO:0000256" key="6">
    <source>
        <dbReference type="HAMAP-Rule" id="MF_01858"/>
    </source>
</evidence>
<comment type="caution">
    <text evidence="9">The sequence shown here is derived from an EMBL/GenBank/DDBJ whole genome shotgun (WGS) entry which is preliminary data.</text>
</comment>
<sequence length="743" mass="82189">MTHEFFATVPHGAEDLLAAELESLGVSAPRQRAGGVAFTGSLELGYRACLWSRLAGRVLLRIAELPATDGDALYTAARAIRWTDHLGPGRTFAISAAGRADPDSGIDNTHFAALRVKDGLVDALRERWGSRPDVELDRPDLRLRLHLRGQLGTLSVDLAGEGLHRRGYRVASVAAPLRENLAAAVLLRASWRDRPAFVDPMCGSATLLIEAAWMAADVAPGLLRRRWGLEGWAGHEPELWRGLVEEAKARREAGLAGALPRLIGYDAEPDAVRAALACIDAAGLRGVIHVEKRPLAEVEACATPATPPAGLVVSNPPWGERLGNRRELESLYAALGRLMRERFAEWDAAVLTGDPSLGRSLGIRARRRNVLHDGPIECQILRLEIPAPAGPEAGEGAAVERAPRERSEGMRSFANRLAKNQKKLRKWVRREGVSCYRIYAADIPEYNFAVDLYADAERGLTHAHVQEYAPPATVDEAAARHRRGEALAVIREDLGLPRERVHLKRRERQKGRKQYQKLDDSGREFVVAEGPARLWVNLDDYLDTGLFLDHRPVRARLREAAAGKQVLNLFCYTATASVHAALGRATATTSVDLSRTYLEWGARNFALNGFACVGPEDKEGGSGGRRGRPAHELVRADVLEWVREQGARRWDLILCDPPSFSNSKRMSGTLDVQRDHVEIIRRCVRLLRPRGQLWFSTNLRKFELDEGGLTGLRVEELRDTVPPDFARAKTVHRCWVIARDVQA</sequence>
<dbReference type="Pfam" id="PF01170">
    <property type="entry name" value="UPF0020"/>
    <property type="match status" value="1"/>
</dbReference>
<dbReference type="AlphaFoldDB" id="A0A2S9XMX4"/>
<organism evidence="9 10">
    <name type="scientific">Enhygromyxa salina</name>
    <dbReference type="NCBI Taxonomy" id="215803"/>
    <lineage>
        <taxon>Bacteria</taxon>
        <taxon>Pseudomonadati</taxon>
        <taxon>Myxococcota</taxon>
        <taxon>Polyangia</taxon>
        <taxon>Nannocystales</taxon>
        <taxon>Nannocystaceae</taxon>
        <taxon>Enhygromyxa</taxon>
    </lineage>
</organism>
<keyword evidence="2 6" id="KW-0698">rRNA processing</keyword>
<evidence type="ECO:0000256" key="1">
    <source>
        <dbReference type="ARBA" id="ARBA00022490"/>
    </source>
</evidence>
<dbReference type="GO" id="GO:0052915">
    <property type="term" value="F:23S rRNA (guanine(2445)-N(2))-methyltransferase activity"/>
    <property type="evidence" value="ECO:0007669"/>
    <property type="project" value="UniProtKB-UniRule"/>
</dbReference>
<comment type="similarity">
    <text evidence="6">Belongs to the methyltransferase superfamily. RlmKL family.</text>
</comment>
<dbReference type="PIRSF" id="PIRSF037618">
    <property type="entry name" value="RNA_Mtase_bacteria_prd"/>
    <property type="match status" value="1"/>
</dbReference>
<dbReference type="SUPFAM" id="SSF53335">
    <property type="entry name" value="S-adenosyl-L-methionine-dependent methyltransferases"/>
    <property type="match status" value="2"/>
</dbReference>
<dbReference type="InterPro" id="IPR002052">
    <property type="entry name" value="DNA_methylase_N6_adenine_CS"/>
</dbReference>
<dbReference type="NCBIfam" id="NF008748">
    <property type="entry name" value="PRK11783.1"/>
    <property type="match status" value="1"/>
</dbReference>
<dbReference type="RefSeq" id="WP_219906826.1">
    <property type="nucleotide sequence ID" value="NZ_PVNK01000180.1"/>
</dbReference>
<dbReference type="GO" id="GO:0005737">
    <property type="term" value="C:cytoplasm"/>
    <property type="evidence" value="ECO:0007669"/>
    <property type="project" value="UniProtKB-SubCell"/>
</dbReference>
<evidence type="ECO:0000313" key="9">
    <source>
        <dbReference type="EMBL" id="PRP94041.1"/>
    </source>
</evidence>
<dbReference type="PROSITE" id="PS00092">
    <property type="entry name" value="N6_MTASE"/>
    <property type="match status" value="1"/>
</dbReference>
<comment type="function">
    <text evidence="6">Specifically methylates the guanine in position 2445 (m2G2445) and the guanine in position 2069 (m7G2069) of 23S rRNA.</text>
</comment>
<evidence type="ECO:0000256" key="4">
    <source>
        <dbReference type="ARBA" id="ARBA00022679"/>
    </source>
</evidence>
<keyword evidence="10" id="KW-1185">Reference proteome</keyword>
<keyword evidence="7" id="KW-0694">RNA-binding</keyword>
<reference evidence="9 10" key="1">
    <citation type="submission" date="2018-03" db="EMBL/GenBank/DDBJ databases">
        <title>Draft Genome Sequences of the Obligatory Marine Myxobacteria Enhygromyxa salina SWB005.</title>
        <authorList>
            <person name="Poehlein A."/>
            <person name="Moghaddam J.A."/>
            <person name="Harms H."/>
            <person name="Alanjari M."/>
            <person name="Koenig G.M."/>
            <person name="Daniel R."/>
            <person name="Schaeberle T.F."/>
        </authorList>
    </citation>
    <scope>NUCLEOTIDE SEQUENCE [LARGE SCALE GENOMIC DNA]</scope>
    <source>
        <strain evidence="9 10">SWB005</strain>
    </source>
</reference>
<dbReference type="PANTHER" id="PTHR47313">
    <property type="entry name" value="RIBOSOMAL RNA LARGE SUBUNIT METHYLTRANSFERASE K/L"/>
    <property type="match status" value="1"/>
</dbReference>
<comment type="catalytic activity">
    <reaction evidence="6">
        <text>guanosine(2445) in 23S rRNA + S-adenosyl-L-methionine = N(2)-methylguanosine(2445) in 23S rRNA + S-adenosyl-L-homocysteine + H(+)</text>
        <dbReference type="Rhea" id="RHEA:42740"/>
        <dbReference type="Rhea" id="RHEA-COMP:10215"/>
        <dbReference type="Rhea" id="RHEA-COMP:10216"/>
        <dbReference type="ChEBI" id="CHEBI:15378"/>
        <dbReference type="ChEBI" id="CHEBI:57856"/>
        <dbReference type="ChEBI" id="CHEBI:59789"/>
        <dbReference type="ChEBI" id="CHEBI:74269"/>
        <dbReference type="ChEBI" id="CHEBI:74481"/>
        <dbReference type="EC" id="2.1.1.173"/>
    </reaction>
</comment>
<keyword evidence="4 6" id="KW-0808">Transferase</keyword>
<dbReference type="Proteomes" id="UP000237968">
    <property type="component" value="Unassembled WGS sequence"/>
</dbReference>
<dbReference type="EC" id="2.1.1.173" evidence="6"/>
<dbReference type="CDD" id="cd02440">
    <property type="entry name" value="AdoMet_MTases"/>
    <property type="match status" value="1"/>
</dbReference>
<dbReference type="PROSITE" id="PS51165">
    <property type="entry name" value="THUMP"/>
    <property type="match status" value="1"/>
</dbReference>
<dbReference type="Gene3D" id="3.40.50.150">
    <property type="entry name" value="Vaccinia Virus protein VP39"/>
    <property type="match status" value="2"/>
</dbReference>
<accession>A0A2S9XMX4</accession>
<dbReference type="HAMAP" id="MF_01858">
    <property type="entry name" value="23SrRNA_methyltr_KL"/>
    <property type="match status" value="1"/>
</dbReference>
<evidence type="ECO:0000256" key="7">
    <source>
        <dbReference type="PROSITE-ProRule" id="PRU00529"/>
    </source>
</evidence>
<dbReference type="GO" id="GO:0070043">
    <property type="term" value="F:rRNA (guanine-N7-)-methyltransferase activity"/>
    <property type="evidence" value="ECO:0007669"/>
    <property type="project" value="UniProtKB-UniRule"/>
</dbReference>
<dbReference type="EC" id="2.1.1.264" evidence="6"/>
<dbReference type="GO" id="GO:0003723">
    <property type="term" value="F:RNA binding"/>
    <property type="evidence" value="ECO:0007669"/>
    <property type="project" value="UniProtKB-UniRule"/>
</dbReference>
<keyword evidence="5 6" id="KW-0949">S-adenosyl-L-methionine</keyword>
<dbReference type="Gene3D" id="3.30.2130.30">
    <property type="match status" value="1"/>
</dbReference>
<dbReference type="Gene3D" id="3.30.750.80">
    <property type="entry name" value="RNA methyltransferase domain (HRMD) like"/>
    <property type="match status" value="1"/>
</dbReference>
<dbReference type="SMART" id="SM00981">
    <property type="entry name" value="THUMP"/>
    <property type="match status" value="1"/>
</dbReference>
<comment type="subcellular location">
    <subcellularLocation>
        <location evidence="6">Cytoplasm</location>
    </subcellularLocation>
</comment>
<evidence type="ECO:0000256" key="5">
    <source>
        <dbReference type="ARBA" id="ARBA00022691"/>
    </source>
</evidence>
<comment type="catalytic activity">
    <reaction evidence="6">
        <text>guanosine(2069) in 23S rRNA + S-adenosyl-L-methionine = N(2)-methylguanosine(2069) in 23S rRNA + S-adenosyl-L-homocysteine + H(+)</text>
        <dbReference type="Rhea" id="RHEA:43772"/>
        <dbReference type="Rhea" id="RHEA-COMP:10688"/>
        <dbReference type="Rhea" id="RHEA-COMP:10689"/>
        <dbReference type="ChEBI" id="CHEBI:15378"/>
        <dbReference type="ChEBI" id="CHEBI:57856"/>
        <dbReference type="ChEBI" id="CHEBI:59789"/>
        <dbReference type="ChEBI" id="CHEBI:74269"/>
        <dbReference type="ChEBI" id="CHEBI:74481"/>
        <dbReference type="EC" id="2.1.1.264"/>
    </reaction>
</comment>
<dbReference type="PANTHER" id="PTHR47313:SF1">
    <property type="entry name" value="RIBOSOMAL RNA LARGE SUBUNIT METHYLTRANSFERASE K_L"/>
    <property type="match status" value="1"/>
</dbReference>
<name>A0A2S9XMX4_9BACT</name>
<dbReference type="InterPro" id="IPR054170">
    <property type="entry name" value="RlmL_1st"/>
</dbReference>
<protein>
    <recommendedName>
        <fullName evidence="6">Ribosomal RNA large subunit methyltransferase K/L</fullName>
    </recommendedName>
    <domain>
        <recommendedName>
            <fullName evidence="6">23S rRNA m2G2445 methyltransferase</fullName>
            <ecNumber evidence="6">2.1.1.173</ecNumber>
        </recommendedName>
        <alternativeName>
            <fullName evidence="6">rRNA (guanine-N(2)-)-methyltransferase RlmL</fullName>
        </alternativeName>
    </domain>
    <domain>
        <recommendedName>
            <fullName evidence="6">23S rRNA m7G2069 methyltransferase</fullName>
            <ecNumber evidence="6">2.1.1.264</ecNumber>
        </recommendedName>
        <alternativeName>
            <fullName evidence="6">rRNA (guanine-N(7)-)-methyltransferase RlmK</fullName>
        </alternativeName>
    </domain>
</protein>
<dbReference type="InterPro" id="IPR019614">
    <property type="entry name" value="SAM-dep_methyl-trfase"/>
</dbReference>
<dbReference type="InterPro" id="IPR004114">
    <property type="entry name" value="THUMP_dom"/>
</dbReference>
<evidence type="ECO:0000256" key="3">
    <source>
        <dbReference type="ARBA" id="ARBA00022603"/>
    </source>
</evidence>
<dbReference type="InterPro" id="IPR017244">
    <property type="entry name" value="23SrRNA_methyltr_KL"/>
</dbReference>
<evidence type="ECO:0000256" key="2">
    <source>
        <dbReference type="ARBA" id="ARBA00022552"/>
    </source>
</evidence>